<dbReference type="AlphaFoldDB" id="A0A858RHB1"/>
<name>A0A858RHB1_9BACT</name>
<organism evidence="7 8">
    <name type="scientific">Luteolibacter luteus</name>
    <dbReference type="NCBI Taxonomy" id="2728835"/>
    <lineage>
        <taxon>Bacteria</taxon>
        <taxon>Pseudomonadati</taxon>
        <taxon>Verrucomicrobiota</taxon>
        <taxon>Verrucomicrobiia</taxon>
        <taxon>Verrucomicrobiales</taxon>
        <taxon>Verrucomicrobiaceae</taxon>
        <taxon>Luteolibacter</taxon>
    </lineage>
</organism>
<keyword evidence="5" id="KW-0234">DNA repair</keyword>
<dbReference type="InterPro" id="IPR011335">
    <property type="entry name" value="Restrct_endonuc-II-like"/>
</dbReference>
<dbReference type="RefSeq" id="WP_169454488.1">
    <property type="nucleotide sequence ID" value="NZ_CP051774.1"/>
</dbReference>
<evidence type="ECO:0000256" key="2">
    <source>
        <dbReference type="ARBA" id="ARBA00022759"/>
    </source>
</evidence>
<keyword evidence="8" id="KW-1185">Reference proteome</keyword>
<comment type="similarity">
    <text evidence="6">Belongs to the Vsr family.</text>
</comment>
<sequence length="165" mass="18676">MADIWSAEKRSEVMSRIRGGNTKPELAVRSMLHRLGYRFTVHGPKNKSLPGRPDLVLPKYGVVIFVHGCFWHGHEHCPDFKMPQSKTEWWQAKIGGNKARDARVERELRNLGWHVVTLWACALKTKGAREWLEARLPVLIGRPLGVVGAPATTRRSFSSKVAESE</sequence>
<reference evidence="7 8" key="1">
    <citation type="submission" date="2020-04" db="EMBL/GenBank/DDBJ databases">
        <title>Luteolibacter sp. G-1-1-1 isolated from soil.</title>
        <authorList>
            <person name="Dahal R.H."/>
        </authorList>
    </citation>
    <scope>NUCLEOTIDE SEQUENCE [LARGE SCALE GENOMIC DNA]</scope>
    <source>
        <strain evidence="7 8">G-1-1-1</strain>
    </source>
</reference>
<dbReference type="GO" id="GO:0006298">
    <property type="term" value="P:mismatch repair"/>
    <property type="evidence" value="ECO:0007669"/>
    <property type="project" value="InterPro"/>
</dbReference>
<dbReference type="KEGG" id="luo:HHL09_09965"/>
<evidence type="ECO:0000256" key="6">
    <source>
        <dbReference type="ARBA" id="ARBA00029466"/>
    </source>
</evidence>
<dbReference type="SUPFAM" id="SSF52980">
    <property type="entry name" value="Restriction endonuclease-like"/>
    <property type="match status" value="1"/>
</dbReference>
<proteinExistence type="inferred from homology"/>
<evidence type="ECO:0000256" key="1">
    <source>
        <dbReference type="ARBA" id="ARBA00022722"/>
    </source>
</evidence>
<protein>
    <submittedName>
        <fullName evidence="7">DNA mismatch endonuclease Vsr</fullName>
    </submittedName>
</protein>
<keyword evidence="1" id="KW-0540">Nuclease</keyword>
<evidence type="ECO:0000313" key="7">
    <source>
        <dbReference type="EMBL" id="QJE96095.1"/>
    </source>
</evidence>
<dbReference type="EMBL" id="CP051774">
    <property type="protein sequence ID" value="QJE96095.1"/>
    <property type="molecule type" value="Genomic_DNA"/>
</dbReference>
<dbReference type="Proteomes" id="UP000501812">
    <property type="component" value="Chromosome"/>
</dbReference>
<accession>A0A858RHB1</accession>
<keyword evidence="2 7" id="KW-0255">Endonuclease</keyword>
<evidence type="ECO:0000313" key="8">
    <source>
        <dbReference type="Proteomes" id="UP000501812"/>
    </source>
</evidence>
<dbReference type="InterPro" id="IPR004603">
    <property type="entry name" value="DNA_mismatch_endonuc_vsr"/>
</dbReference>
<evidence type="ECO:0000256" key="5">
    <source>
        <dbReference type="ARBA" id="ARBA00023204"/>
    </source>
</evidence>
<dbReference type="CDD" id="cd00221">
    <property type="entry name" value="Vsr"/>
    <property type="match status" value="1"/>
</dbReference>
<keyword evidence="4" id="KW-0378">Hydrolase</keyword>
<dbReference type="Gene3D" id="3.40.960.10">
    <property type="entry name" value="VSR Endonuclease"/>
    <property type="match status" value="1"/>
</dbReference>
<keyword evidence="3" id="KW-0227">DNA damage</keyword>
<dbReference type="NCBIfam" id="TIGR00632">
    <property type="entry name" value="vsr"/>
    <property type="match status" value="1"/>
</dbReference>
<dbReference type="GO" id="GO:0004519">
    <property type="term" value="F:endonuclease activity"/>
    <property type="evidence" value="ECO:0007669"/>
    <property type="project" value="UniProtKB-KW"/>
</dbReference>
<dbReference type="Pfam" id="PF03852">
    <property type="entry name" value="Vsr"/>
    <property type="match status" value="1"/>
</dbReference>
<evidence type="ECO:0000256" key="3">
    <source>
        <dbReference type="ARBA" id="ARBA00022763"/>
    </source>
</evidence>
<gene>
    <name evidence="7" type="primary">vsr</name>
    <name evidence="7" type="ORF">HHL09_09965</name>
</gene>
<evidence type="ECO:0000256" key="4">
    <source>
        <dbReference type="ARBA" id="ARBA00022801"/>
    </source>
</evidence>
<dbReference type="GO" id="GO:0016787">
    <property type="term" value="F:hydrolase activity"/>
    <property type="evidence" value="ECO:0007669"/>
    <property type="project" value="UniProtKB-KW"/>
</dbReference>